<comment type="similarity">
    <text evidence="1">Belongs to the UPF0210 family.</text>
</comment>
<dbReference type="CDD" id="cd08025">
    <property type="entry name" value="RNR_PFL_like_DUF711"/>
    <property type="match status" value="1"/>
</dbReference>
<dbReference type="InterPro" id="IPR007841">
    <property type="entry name" value="UPF0210"/>
</dbReference>
<dbReference type="HAMAP" id="MF_01221">
    <property type="entry name" value="UPF0210"/>
    <property type="match status" value="1"/>
</dbReference>
<accession>A0ABU3FJS5</accession>
<proteinExistence type="inferred from homology"/>
<dbReference type="EMBL" id="JARQAZ010000005">
    <property type="protein sequence ID" value="MDT2770696.1"/>
    <property type="molecule type" value="Genomic_DNA"/>
</dbReference>
<dbReference type="Pfam" id="PF05167">
    <property type="entry name" value="DUF711"/>
    <property type="match status" value="1"/>
</dbReference>
<dbReference type="SUPFAM" id="SSF51998">
    <property type="entry name" value="PFL-like glycyl radical enzymes"/>
    <property type="match status" value="1"/>
</dbReference>
<dbReference type="Gene3D" id="3.20.70.20">
    <property type="match status" value="1"/>
</dbReference>
<comment type="subunit">
    <text evidence="1">Homodimer.</text>
</comment>
<dbReference type="NCBIfam" id="NF003700">
    <property type="entry name" value="PRK05313.1"/>
    <property type="match status" value="1"/>
</dbReference>
<name>A0ABU3FJS5_9ENTE</name>
<protein>
    <recommendedName>
        <fullName evidence="1">UPF0210 protein P7H46_07530</fullName>
    </recommendedName>
</protein>
<evidence type="ECO:0000313" key="3">
    <source>
        <dbReference type="Proteomes" id="UP001269061"/>
    </source>
</evidence>
<dbReference type="RefSeq" id="WP_311815661.1">
    <property type="nucleotide sequence ID" value="NZ_JARQAZ010000005.1"/>
</dbReference>
<gene>
    <name evidence="2" type="ORF">P7H46_07530</name>
</gene>
<dbReference type="Proteomes" id="UP001269061">
    <property type="component" value="Unassembled WGS sequence"/>
</dbReference>
<dbReference type="PANTHER" id="PTHR37560:SF1">
    <property type="entry name" value="UPF0210 PROTEIN MJ1665"/>
    <property type="match status" value="1"/>
</dbReference>
<dbReference type="PANTHER" id="PTHR37560">
    <property type="entry name" value="UPF0210 PROTEIN SPR0218"/>
    <property type="match status" value="1"/>
</dbReference>
<evidence type="ECO:0000256" key="1">
    <source>
        <dbReference type="HAMAP-Rule" id="MF_01221"/>
    </source>
</evidence>
<keyword evidence="3" id="KW-1185">Reference proteome</keyword>
<comment type="caution">
    <text evidence="2">The sequence shown here is derived from an EMBL/GenBank/DDBJ whole genome shotgun (WGS) entry which is preliminary data.</text>
</comment>
<organism evidence="2 3">
    <name type="scientific">Enterococcus pseudoavium</name>
    <dbReference type="NCBI Taxonomy" id="44007"/>
    <lineage>
        <taxon>Bacteria</taxon>
        <taxon>Bacillati</taxon>
        <taxon>Bacillota</taxon>
        <taxon>Bacilli</taxon>
        <taxon>Lactobacillales</taxon>
        <taxon>Enterococcaceae</taxon>
        <taxon>Enterococcus</taxon>
    </lineage>
</organism>
<evidence type="ECO:0000313" key="2">
    <source>
        <dbReference type="EMBL" id="MDT2770696.1"/>
    </source>
</evidence>
<reference evidence="2 3" key="1">
    <citation type="submission" date="2023-03" db="EMBL/GenBank/DDBJ databases">
        <authorList>
            <person name="Shen W."/>
            <person name="Cai J."/>
        </authorList>
    </citation>
    <scope>NUCLEOTIDE SEQUENCE [LARGE SCALE GENOMIC DNA]</scope>
    <source>
        <strain evidence="2 3">Y59</strain>
    </source>
</reference>
<sequence>MEINQIMETIRMIEEENLDIRTITMGISLLDCIDSDSDHACEKIYQKITNKAKDLVKVGEAIEAEYGIPIINKRISVTPIGIVAAATPDTDYVKFAKTLDKAAKAVGVNFLGGFSALVEKGYQHGDKILMDSIPQALAETDFVCASVNIGSTRAGINMDAVAHMGKIVKETAAASDLGCAKLVVFANAVEDNPFMAGAFHGVGEADCVINVGVSGPGVVKRALEKVKGESFDVVAETVKQTAFKITRMGQMVGKIASERLGVPFGIVDLSLAPTPAVGDSVAHVLEEMGLEVVGTHGTTAALALLNDAVKKGGVMACNHVGGLSGAFIPVSEDAGMIDAVNNGSLTIEKLEAMTAICSVGLDMIAIPGDTPASSIAAMIADEAAIGVINHKTTAVRIIPAKGKKIGEMVEFGGLLGRAPVMKINSAGSADFVARGGRIPAPIHSFKN</sequence>